<sequence length="169" mass="19681">MKTCGLIVFFLLVSWVYSSAQLPYSGNWERKESKEIKSLVESGEFLFTADCTFKRSGQKVPLSYGYDLRIDHDFVACWLPDLEKSQTWSNRQSERLQFRQVAQSSRVLYDERNRSYQIFFDVDTDSERLHLQMRIGVDGKAQLTVISDDREAVRFEGEVVSMPARSRSI</sequence>
<gene>
    <name evidence="1" type="ORF">BC643_4503</name>
</gene>
<comment type="caution">
    <text evidence="1">The sequence shown here is derived from an EMBL/GenBank/DDBJ whole genome shotgun (WGS) entry which is preliminary data.</text>
</comment>
<dbReference type="AlphaFoldDB" id="A0A419VVW2"/>
<protein>
    <submittedName>
        <fullName evidence="1">Uncharacterized protein DUF4251</fullName>
    </submittedName>
</protein>
<keyword evidence="2" id="KW-1185">Reference proteome</keyword>
<evidence type="ECO:0000313" key="2">
    <source>
        <dbReference type="Proteomes" id="UP000283387"/>
    </source>
</evidence>
<organism evidence="1 2">
    <name type="scientific">Mangrovibacterium diazotrophicum</name>
    <dbReference type="NCBI Taxonomy" id="1261403"/>
    <lineage>
        <taxon>Bacteria</taxon>
        <taxon>Pseudomonadati</taxon>
        <taxon>Bacteroidota</taxon>
        <taxon>Bacteroidia</taxon>
        <taxon>Marinilabiliales</taxon>
        <taxon>Prolixibacteraceae</taxon>
        <taxon>Mangrovibacterium</taxon>
    </lineage>
</organism>
<dbReference type="Gene3D" id="2.40.128.410">
    <property type="match status" value="1"/>
</dbReference>
<reference evidence="1 2" key="1">
    <citation type="submission" date="2018-09" db="EMBL/GenBank/DDBJ databases">
        <title>Genomic Encyclopedia of Archaeal and Bacterial Type Strains, Phase II (KMG-II): from individual species to whole genera.</title>
        <authorList>
            <person name="Goeker M."/>
        </authorList>
    </citation>
    <scope>NUCLEOTIDE SEQUENCE [LARGE SCALE GENOMIC DNA]</scope>
    <source>
        <strain evidence="1 2">DSM 27148</strain>
    </source>
</reference>
<evidence type="ECO:0000313" key="1">
    <source>
        <dbReference type="EMBL" id="RKD86186.1"/>
    </source>
</evidence>
<dbReference type="EMBL" id="RAPN01000005">
    <property type="protein sequence ID" value="RKD86186.1"/>
    <property type="molecule type" value="Genomic_DNA"/>
</dbReference>
<dbReference type="InterPro" id="IPR025347">
    <property type="entry name" value="DUF4251"/>
</dbReference>
<dbReference type="Pfam" id="PF14059">
    <property type="entry name" value="DUF4251"/>
    <property type="match status" value="1"/>
</dbReference>
<accession>A0A419VVW2</accession>
<dbReference type="Proteomes" id="UP000283387">
    <property type="component" value="Unassembled WGS sequence"/>
</dbReference>
<name>A0A419VVW2_9BACT</name>
<proteinExistence type="predicted"/>